<dbReference type="Gene3D" id="2.40.50.110">
    <property type="match status" value="1"/>
</dbReference>
<name>A0A2T4MD00_9STAP</name>
<comment type="caution">
    <text evidence="4">The sequence shown here is derived from an EMBL/GenBank/DDBJ whole genome shotgun (WGS) entry which is preliminary data.</text>
</comment>
<accession>A0A2T4MD00</accession>
<dbReference type="GO" id="GO:0005576">
    <property type="term" value="C:extracellular region"/>
    <property type="evidence" value="ECO:0007669"/>
    <property type="project" value="InterPro"/>
</dbReference>
<dbReference type="Pfam" id="PF09199">
    <property type="entry name" value="SSL_OB"/>
    <property type="match status" value="1"/>
</dbReference>
<evidence type="ECO:0000313" key="4">
    <source>
        <dbReference type="EMBL" id="NJI01595.1"/>
    </source>
</evidence>
<evidence type="ECO:0000259" key="3">
    <source>
        <dbReference type="Pfam" id="PF09199"/>
    </source>
</evidence>
<reference evidence="4" key="1">
    <citation type="submission" date="2019-11" db="EMBL/GenBank/DDBJ databases">
        <title>Whole genome comparisons of Staphylococcus agnetis isolates from cattle and chickens.</title>
        <authorList>
            <person name="Rhoads D."/>
            <person name="Shwani A."/>
            <person name="Adkins P."/>
            <person name="Calcutt M."/>
            <person name="Middleton J."/>
        </authorList>
    </citation>
    <scope>NUCLEOTIDE SEQUENCE</scope>
    <source>
        <strain evidence="4">1387</strain>
    </source>
</reference>
<dbReference type="SUPFAM" id="SSF50203">
    <property type="entry name" value="Bacterial enterotoxins"/>
    <property type="match status" value="1"/>
</dbReference>
<dbReference type="InterPro" id="IPR008375">
    <property type="entry name" value="Staph_exotoxin"/>
</dbReference>
<feature type="domain" description="Staphylococcal superantigen-like OB-fold" evidence="3">
    <location>
        <begin position="46"/>
        <end position="122"/>
    </location>
</feature>
<sequence length="236" mass="26542">MTMKLSTVAKTSLALGILTAGIVTTKAQSVDAAEEQVAQNKISTEELKSYYSKIPFELRNVKGDREGNIIKIIDRGQVTNVKLVDKDKDNLKLNNISNIDVFVVKENNSKFSETETIGGISESSKTNYKDWSVNPTISLKSTNGSAIFQRPVGNLPILKDKVTLKELDFRLRNELIKNHDLYTNGNNGGVITVHMKDKNIEDNYYSFVLDNKLQEHRMGNVIDATQIDRIDVEYKE</sequence>
<dbReference type="Gene3D" id="3.10.20.120">
    <property type="match status" value="1"/>
</dbReference>
<dbReference type="PRINTS" id="PR01800">
    <property type="entry name" value="STAPHEXOTOXN"/>
</dbReference>
<dbReference type="InterPro" id="IPR013307">
    <property type="entry name" value="Superantigen_bac"/>
</dbReference>
<feature type="domain" description="Staphylococcal/Streptococcal toxin beta-grasp" evidence="2">
    <location>
        <begin position="154"/>
        <end position="233"/>
    </location>
</feature>
<dbReference type="Proteomes" id="UP000646308">
    <property type="component" value="Unassembled WGS sequence"/>
</dbReference>
<gene>
    <name evidence="4" type="ORF">GLV84_01675</name>
</gene>
<comment type="similarity">
    <text evidence="1">Belongs to the staphylococcal/streptococcal toxin family.</text>
</comment>
<dbReference type="PROSITE" id="PS00278">
    <property type="entry name" value="STAPH_STREP_TOXIN_2"/>
    <property type="match status" value="1"/>
</dbReference>
<dbReference type="EMBL" id="WMFL01000026">
    <property type="protein sequence ID" value="NJI01595.1"/>
    <property type="molecule type" value="Genomic_DNA"/>
</dbReference>
<dbReference type="InterPro" id="IPR006126">
    <property type="entry name" value="Staph/Strept_toxin_CS"/>
</dbReference>
<dbReference type="AlphaFoldDB" id="A0A2T4MD00"/>
<dbReference type="InterPro" id="IPR006123">
    <property type="entry name" value="Toxin_b-grasp_Staph/Strep"/>
</dbReference>
<evidence type="ECO:0000256" key="1">
    <source>
        <dbReference type="ARBA" id="ARBA00008401"/>
    </source>
</evidence>
<evidence type="ECO:0000259" key="2">
    <source>
        <dbReference type="Pfam" id="PF02876"/>
    </source>
</evidence>
<proteinExistence type="inferred from homology"/>
<protein>
    <submittedName>
        <fullName evidence="4">Superantigen-like protein</fullName>
    </submittedName>
</protein>
<organism evidence="4 5">
    <name type="scientific">Staphylococcus agnetis</name>
    <dbReference type="NCBI Taxonomy" id="985762"/>
    <lineage>
        <taxon>Bacteria</taxon>
        <taxon>Bacillati</taxon>
        <taxon>Bacillota</taxon>
        <taxon>Bacilli</taxon>
        <taxon>Bacillales</taxon>
        <taxon>Staphylococcaceae</taxon>
        <taxon>Staphylococcus</taxon>
    </lineage>
</organism>
<dbReference type="PRINTS" id="PR01898">
    <property type="entry name" value="SAGSUPRFAMLY"/>
</dbReference>
<dbReference type="PRINTS" id="PR01501">
    <property type="entry name" value="TOXICSSTOXIN"/>
</dbReference>
<dbReference type="Pfam" id="PF02876">
    <property type="entry name" value="Stap_Strp_tox_C"/>
    <property type="match status" value="1"/>
</dbReference>
<dbReference type="SUPFAM" id="SSF54334">
    <property type="entry name" value="Superantigen toxins, C-terminal domain"/>
    <property type="match status" value="1"/>
</dbReference>
<evidence type="ECO:0000313" key="5">
    <source>
        <dbReference type="Proteomes" id="UP000646308"/>
    </source>
</evidence>
<dbReference type="InterPro" id="IPR015282">
    <property type="entry name" value="SSL_OB"/>
</dbReference>
<dbReference type="InterPro" id="IPR008992">
    <property type="entry name" value="Enterotoxin"/>
</dbReference>
<dbReference type="InterPro" id="IPR016091">
    <property type="entry name" value="SuperAg_toxin_C"/>
</dbReference>